<dbReference type="Pfam" id="PF01935">
    <property type="entry name" value="DUF87"/>
    <property type="match status" value="1"/>
</dbReference>
<dbReference type="AlphaFoldDB" id="A0A0G1UB49"/>
<evidence type="ECO:0000313" key="4">
    <source>
        <dbReference type="Proteomes" id="UP000034956"/>
    </source>
</evidence>
<dbReference type="Proteomes" id="UP000034956">
    <property type="component" value="Unassembled WGS sequence"/>
</dbReference>
<gene>
    <name evidence="3" type="ORF">UY23_C0001G0001</name>
</gene>
<proteinExistence type="predicted"/>
<sequence>MTALFLIILIVAAVGAFYFFWRQARRKRFLSELQLKLFLIRLPRGKREGREIKQEINVSEQLFSTLAAFKKPFVLEAAVPYVGEEIHFYAAVPDYLGEALSRQIQSLWPDGQVEPAEDYNVFNSSGRAGGAFVGQRDRFVLPVRTYEEVNADTFLPILGGLAKINEVGEGGALQVVARPAKPRVKKEIRSALQNLKKGWKLKDVLNTNFSVSVSDITEAFQTKDKKDGETEKVLDEEAIKAVGNKLSKPLFEVNVRIVTSGPSQYQADSILEGILAGFSQFAAPNRNEFKVVRPKNLQNLVHNFSFRRFVDEEAMVLTSGELASLFHLPTVFTEMPKIKAPKAKEAPPPADLAGDGVLIGESVYRGQIKEIRITDDDRRRHAYMIGQTGTGKSNLLTNMALDDIKRGKGVAVLDPHGDFIEDILGLIPERRVGDVIIFDPSDLNRPLGLNMIEYDPNRPEEKTFIVNEMQSIFNKLFAQETMGPMFEQYMRNALLLLMEDAANEPATLMEVARVFTDPAFRARKLARVRNPAVV</sequence>
<comment type="caution">
    <text evidence="3">The sequence shown here is derived from an EMBL/GenBank/DDBJ whole genome shotgun (WGS) entry which is preliminary data.</text>
</comment>
<dbReference type="SUPFAM" id="SSF52540">
    <property type="entry name" value="P-loop containing nucleoside triphosphate hydrolases"/>
    <property type="match status" value="1"/>
</dbReference>
<dbReference type="InterPro" id="IPR058441">
    <property type="entry name" value="DUF8128"/>
</dbReference>
<accession>A0A0G1UB49</accession>
<feature type="non-terminal residue" evidence="3">
    <location>
        <position position="534"/>
    </location>
</feature>
<dbReference type="EMBL" id="LCPF01000001">
    <property type="protein sequence ID" value="KKU91396.1"/>
    <property type="molecule type" value="Genomic_DNA"/>
</dbReference>
<evidence type="ECO:0000259" key="1">
    <source>
        <dbReference type="Pfam" id="PF01935"/>
    </source>
</evidence>
<reference evidence="3 4" key="1">
    <citation type="journal article" date="2015" name="Nature">
        <title>rRNA introns, odd ribosomes, and small enigmatic genomes across a large radiation of phyla.</title>
        <authorList>
            <person name="Brown C.T."/>
            <person name="Hug L.A."/>
            <person name="Thomas B.C."/>
            <person name="Sharon I."/>
            <person name="Castelle C.J."/>
            <person name="Singh A."/>
            <person name="Wilkins M.J."/>
            <person name="Williams K.H."/>
            <person name="Banfield J.F."/>
        </authorList>
    </citation>
    <scope>NUCLEOTIDE SEQUENCE [LARGE SCALE GENOMIC DNA]</scope>
</reference>
<name>A0A0G1UB49_9BACT</name>
<protein>
    <submittedName>
        <fullName evidence="3">Uncharacterized protein</fullName>
    </submittedName>
</protein>
<dbReference type="InterPro" id="IPR002789">
    <property type="entry name" value="HerA_central"/>
</dbReference>
<dbReference type="Pfam" id="PF26449">
    <property type="entry name" value="DUF8128"/>
    <property type="match status" value="1"/>
</dbReference>
<feature type="domain" description="Helicase HerA central" evidence="1">
    <location>
        <begin position="379"/>
        <end position="465"/>
    </location>
</feature>
<evidence type="ECO:0000259" key="2">
    <source>
        <dbReference type="Pfam" id="PF26449"/>
    </source>
</evidence>
<dbReference type="Gene3D" id="3.40.50.300">
    <property type="entry name" value="P-loop containing nucleotide triphosphate hydrolases"/>
    <property type="match status" value="1"/>
</dbReference>
<organism evidence="3 4">
    <name type="scientific">Candidatus Jorgensenbacteria bacterium GW2011_GWA1_48_11</name>
    <dbReference type="NCBI Taxonomy" id="1618660"/>
    <lineage>
        <taxon>Bacteria</taxon>
        <taxon>Candidatus Joergenseniibacteriota</taxon>
    </lineage>
</organism>
<feature type="domain" description="DUF8128" evidence="2">
    <location>
        <begin position="83"/>
        <end position="337"/>
    </location>
</feature>
<evidence type="ECO:0000313" key="3">
    <source>
        <dbReference type="EMBL" id="KKU91396.1"/>
    </source>
</evidence>
<dbReference type="PATRIC" id="fig|1618660.3.peg.1"/>
<dbReference type="InterPro" id="IPR027417">
    <property type="entry name" value="P-loop_NTPase"/>
</dbReference>